<dbReference type="InterPro" id="IPR008927">
    <property type="entry name" value="6-PGluconate_DH-like_C_sf"/>
</dbReference>
<feature type="binding site" evidence="2">
    <location>
        <begin position="79"/>
        <end position="82"/>
    </location>
    <ligand>
        <name>NADP(+)</name>
        <dbReference type="ChEBI" id="CHEBI:58349"/>
    </ligand>
</feature>
<organism evidence="5 6">
    <name type="scientific">Cyphellophora attinorum</name>
    <dbReference type="NCBI Taxonomy" id="1664694"/>
    <lineage>
        <taxon>Eukaryota</taxon>
        <taxon>Fungi</taxon>
        <taxon>Dikarya</taxon>
        <taxon>Ascomycota</taxon>
        <taxon>Pezizomycotina</taxon>
        <taxon>Eurotiomycetes</taxon>
        <taxon>Chaetothyriomycetidae</taxon>
        <taxon>Chaetothyriales</taxon>
        <taxon>Cyphellophoraceae</taxon>
        <taxon>Cyphellophora</taxon>
    </lineage>
</organism>
<dbReference type="InterPro" id="IPR028939">
    <property type="entry name" value="P5C_Rdtase_cat_N"/>
</dbReference>
<dbReference type="AlphaFoldDB" id="A0A0N0NL93"/>
<dbReference type="PIRSF" id="PIRSF000193">
    <property type="entry name" value="Pyrrol-5-carb_rd"/>
    <property type="match status" value="1"/>
</dbReference>
<dbReference type="InterPro" id="IPR029036">
    <property type="entry name" value="P5CR_dimer"/>
</dbReference>
<dbReference type="InterPro" id="IPR000304">
    <property type="entry name" value="Pyrroline-COOH_reductase"/>
</dbReference>
<dbReference type="InterPro" id="IPR036291">
    <property type="entry name" value="NAD(P)-bd_dom_sf"/>
</dbReference>
<evidence type="ECO:0000313" key="6">
    <source>
        <dbReference type="Proteomes" id="UP000038010"/>
    </source>
</evidence>
<feature type="domain" description="Pyrroline-5-carboxylate reductase catalytic N-terminal" evidence="3">
    <location>
        <begin position="4"/>
        <end position="109"/>
    </location>
</feature>
<dbReference type="Proteomes" id="UP000038010">
    <property type="component" value="Unassembled WGS sequence"/>
</dbReference>
<comment type="similarity">
    <text evidence="1">Belongs to the pyrroline-5-carboxylate reductase family.</text>
</comment>
<dbReference type="OrthoDB" id="10263291at2759"/>
<dbReference type="Gene3D" id="1.10.3730.10">
    <property type="entry name" value="ProC C-terminal domain-like"/>
    <property type="match status" value="1"/>
</dbReference>
<evidence type="ECO:0000259" key="4">
    <source>
        <dbReference type="Pfam" id="PF14748"/>
    </source>
</evidence>
<dbReference type="Pfam" id="PF03807">
    <property type="entry name" value="F420_oxidored"/>
    <property type="match status" value="1"/>
</dbReference>
<dbReference type="RefSeq" id="XP_017998994.1">
    <property type="nucleotide sequence ID" value="XM_018144722.1"/>
</dbReference>
<protein>
    <submittedName>
        <fullName evidence="5">Pyrroline-5-carboxylate</fullName>
    </submittedName>
</protein>
<keyword evidence="6" id="KW-1185">Reference proteome</keyword>
<dbReference type="GeneID" id="28736602"/>
<evidence type="ECO:0000259" key="3">
    <source>
        <dbReference type="Pfam" id="PF03807"/>
    </source>
</evidence>
<name>A0A0N0NL93_9EURO</name>
<dbReference type="VEuPathDB" id="FungiDB:AB675_4574"/>
<dbReference type="PANTHER" id="PTHR11645">
    <property type="entry name" value="PYRROLINE-5-CARBOXYLATE REDUCTASE"/>
    <property type="match status" value="1"/>
</dbReference>
<sequence length="287" mass="29892">MGKKLAMLGCGSMGSAILAGLVEDSGAGGAPVTSFTASVRSQASVEKLQTRFAKHVAKVQIVQGELISCAKSADVIIVATKPYALKEVLGAEGMGEAVRGKLVISVLAGISPELILDTLYGKDRSDDSTCHVVQATLNLAARIRQCTAVLNDAALALPEEELAITQWVFEQIGEVRYLPASMMPVAAVLAAIPAIASVALDGMLDGAVAQGVVRSQAREIAALNLVGLGRLLLDGDNTEQLREATASPRGVTIQALLELERGKARATFADAFITASEHARTMASIQD</sequence>
<keyword evidence="2" id="KW-0521">NADP</keyword>
<proteinExistence type="inferred from homology"/>
<gene>
    <name evidence="5" type="ORF">AB675_4574</name>
</gene>
<feature type="domain" description="Pyrroline-5-carboxylate reductase dimerisation" evidence="4">
    <location>
        <begin position="182"/>
        <end position="282"/>
    </location>
</feature>
<comment type="caution">
    <text evidence="5">The sequence shown here is derived from an EMBL/GenBank/DDBJ whole genome shotgun (WGS) entry which is preliminary data.</text>
</comment>
<feature type="binding site" evidence="2">
    <location>
        <begin position="8"/>
        <end position="13"/>
    </location>
    <ligand>
        <name>NADP(+)</name>
        <dbReference type="ChEBI" id="CHEBI:58349"/>
    </ligand>
</feature>
<dbReference type="GO" id="GO:0004735">
    <property type="term" value="F:pyrroline-5-carboxylate reductase activity"/>
    <property type="evidence" value="ECO:0007669"/>
    <property type="project" value="InterPro"/>
</dbReference>
<dbReference type="HAMAP" id="MF_01925">
    <property type="entry name" value="P5C_reductase"/>
    <property type="match status" value="1"/>
</dbReference>
<dbReference type="GO" id="GO:0055129">
    <property type="term" value="P:L-proline biosynthetic process"/>
    <property type="evidence" value="ECO:0007669"/>
    <property type="project" value="TreeGrafter"/>
</dbReference>
<evidence type="ECO:0000256" key="1">
    <source>
        <dbReference type="ARBA" id="ARBA00005525"/>
    </source>
</evidence>
<evidence type="ECO:0000256" key="2">
    <source>
        <dbReference type="PIRSR" id="PIRSR000193-1"/>
    </source>
</evidence>
<dbReference type="STRING" id="1664694.A0A0N0NL93"/>
<dbReference type="Gene3D" id="3.40.50.720">
    <property type="entry name" value="NAD(P)-binding Rossmann-like Domain"/>
    <property type="match status" value="1"/>
</dbReference>
<accession>A0A0N0NL93</accession>
<dbReference type="SUPFAM" id="SSF48179">
    <property type="entry name" value="6-phosphogluconate dehydrogenase C-terminal domain-like"/>
    <property type="match status" value="1"/>
</dbReference>
<reference evidence="5 6" key="1">
    <citation type="submission" date="2015-06" db="EMBL/GenBank/DDBJ databases">
        <title>Draft genome of the ant-associated black yeast Phialophora attae CBS 131958.</title>
        <authorList>
            <person name="Moreno L.F."/>
            <person name="Stielow B.J."/>
            <person name="de Hoog S."/>
            <person name="Vicente V.A."/>
            <person name="Weiss V.A."/>
            <person name="de Vries M."/>
            <person name="Cruz L.M."/>
            <person name="Souza E.M."/>
        </authorList>
    </citation>
    <scope>NUCLEOTIDE SEQUENCE [LARGE SCALE GENOMIC DNA]</scope>
    <source>
        <strain evidence="5 6">CBS 131958</strain>
    </source>
</reference>
<dbReference type="PANTHER" id="PTHR11645:SF21">
    <property type="entry name" value="HYPOTHETICAL PYRROLINE-5-CARBOXYLATE REDUCTASE (EUROFUNG)"/>
    <property type="match status" value="1"/>
</dbReference>
<dbReference type="SUPFAM" id="SSF51735">
    <property type="entry name" value="NAD(P)-binding Rossmann-fold domains"/>
    <property type="match status" value="1"/>
</dbReference>
<dbReference type="EMBL" id="LFJN01000016">
    <property type="protein sequence ID" value="KPI39031.1"/>
    <property type="molecule type" value="Genomic_DNA"/>
</dbReference>
<dbReference type="Pfam" id="PF14748">
    <property type="entry name" value="P5CR_dimer"/>
    <property type="match status" value="1"/>
</dbReference>
<evidence type="ECO:0000313" key="5">
    <source>
        <dbReference type="EMBL" id="KPI39031.1"/>
    </source>
</evidence>